<dbReference type="Gene3D" id="3.10.10.10">
    <property type="entry name" value="HIV Type 1 Reverse Transcriptase, subunit A, domain 1"/>
    <property type="match status" value="1"/>
</dbReference>
<dbReference type="PANTHER" id="PTHR33064">
    <property type="entry name" value="POL PROTEIN"/>
    <property type="match status" value="1"/>
</dbReference>
<evidence type="ECO:0000313" key="3">
    <source>
        <dbReference type="Proteomes" id="UP000198211"/>
    </source>
</evidence>
<dbReference type="InterPro" id="IPR000477">
    <property type="entry name" value="RT_dom"/>
</dbReference>
<dbReference type="PANTHER" id="PTHR33064:SF37">
    <property type="entry name" value="RIBONUCLEASE H"/>
    <property type="match status" value="1"/>
</dbReference>
<sequence length="308" mass="35020">MRVDGHNQHYQCENQGQISSALLWTIGVSIAGVTPNLASVNNNVEGAVGFGQFDFFKGSHVLRAAQELFSFVTEDRYFTPTRVPRGACDSAFYFQLQMHSCFQDMLYTAVLVWIDDILLFAKTRIDYFVKLEQFFVVLRERGLKFNALKCRLFARSVRWCGKIVTGQEVKHDPSRLEALVNMELPPTAVALQQFLCATNWVRDTVVDFARVFAPLQDKLETEMAKRGRRRQQLTGERRAFKDATTALAHSSPLQYPSEAVIVNFFVTLARRGGLWCSHRCSIGIRIWGQSSKLTNYWCVREALSPTAS</sequence>
<dbReference type="PROSITE" id="PS50878">
    <property type="entry name" value="RT_POL"/>
    <property type="match status" value="1"/>
</dbReference>
<dbReference type="InterPro" id="IPR051320">
    <property type="entry name" value="Viral_Replic_Matur_Polypro"/>
</dbReference>
<dbReference type="EMBL" id="NBNE01004611">
    <property type="protein sequence ID" value="OWZ05095.1"/>
    <property type="molecule type" value="Genomic_DNA"/>
</dbReference>
<dbReference type="Gene3D" id="3.30.70.270">
    <property type="match status" value="2"/>
</dbReference>
<evidence type="ECO:0000313" key="2">
    <source>
        <dbReference type="EMBL" id="OWZ05095.1"/>
    </source>
</evidence>
<proteinExistence type="predicted"/>
<evidence type="ECO:0000259" key="1">
    <source>
        <dbReference type="PROSITE" id="PS50878"/>
    </source>
</evidence>
<comment type="caution">
    <text evidence="2">The sequence shown here is derived from an EMBL/GenBank/DDBJ whole genome shotgun (WGS) entry which is preliminary data.</text>
</comment>
<name>A0A225VIC6_9STRA</name>
<protein>
    <recommendedName>
        <fullName evidence="1">Reverse transcriptase domain-containing protein</fullName>
    </recommendedName>
</protein>
<dbReference type="OrthoDB" id="165683at2759"/>
<dbReference type="SUPFAM" id="SSF56672">
    <property type="entry name" value="DNA/RNA polymerases"/>
    <property type="match status" value="1"/>
</dbReference>
<reference evidence="3" key="1">
    <citation type="submission" date="2017-03" db="EMBL/GenBank/DDBJ databases">
        <title>Phytopthora megakarya and P. palmivora, two closely related causual agents of cacao black pod achieved similar genome size and gene model numbers by different mechanisms.</title>
        <authorList>
            <person name="Ali S."/>
            <person name="Shao J."/>
            <person name="Larry D.J."/>
            <person name="Kronmiller B."/>
            <person name="Shen D."/>
            <person name="Strem M.D."/>
            <person name="Melnick R.L."/>
            <person name="Guiltinan M.J."/>
            <person name="Tyler B.M."/>
            <person name="Meinhardt L.W."/>
            <person name="Bailey B.A."/>
        </authorList>
    </citation>
    <scope>NUCLEOTIDE SEQUENCE [LARGE SCALE GENOMIC DNA]</scope>
    <source>
        <strain evidence="3">zdho120</strain>
    </source>
</reference>
<dbReference type="InterPro" id="IPR043502">
    <property type="entry name" value="DNA/RNA_pol_sf"/>
</dbReference>
<dbReference type="Proteomes" id="UP000198211">
    <property type="component" value="Unassembled WGS sequence"/>
</dbReference>
<dbReference type="AlphaFoldDB" id="A0A225VIC6"/>
<keyword evidence="3" id="KW-1185">Reference proteome</keyword>
<organism evidence="2 3">
    <name type="scientific">Phytophthora megakarya</name>
    <dbReference type="NCBI Taxonomy" id="4795"/>
    <lineage>
        <taxon>Eukaryota</taxon>
        <taxon>Sar</taxon>
        <taxon>Stramenopiles</taxon>
        <taxon>Oomycota</taxon>
        <taxon>Peronosporomycetes</taxon>
        <taxon>Peronosporales</taxon>
        <taxon>Peronosporaceae</taxon>
        <taxon>Phytophthora</taxon>
    </lineage>
</organism>
<dbReference type="InterPro" id="IPR043128">
    <property type="entry name" value="Rev_trsase/Diguanyl_cyclase"/>
</dbReference>
<gene>
    <name evidence="2" type="ORF">PHMEG_00022882</name>
</gene>
<dbReference type="Pfam" id="PF00078">
    <property type="entry name" value="RVT_1"/>
    <property type="match status" value="1"/>
</dbReference>
<accession>A0A225VIC6</accession>
<feature type="domain" description="Reverse transcriptase" evidence="1">
    <location>
        <begin position="1"/>
        <end position="164"/>
    </location>
</feature>
<dbReference type="STRING" id="4795.A0A225VIC6"/>